<evidence type="ECO:0000313" key="1">
    <source>
        <dbReference type="EMBL" id="EAR99534.2"/>
    </source>
</evidence>
<dbReference type="RefSeq" id="XP_001019779.2">
    <property type="nucleotide sequence ID" value="XM_001019779.2"/>
</dbReference>
<organism evidence="1 2">
    <name type="scientific">Tetrahymena thermophila (strain SB210)</name>
    <dbReference type="NCBI Taxonomy" id="312017"/>
    <lineage>
        <taxon>Eukaryota</taxon>
        <taxon>Sar</taxon>
        <taxon>Alveolata</taxon>
        <taxon>Ciliophora</taxon>
        <taxon>Intramacronucleata</taxon>
        <taxon>Oligohymenophorea</taxon>
        <taxon>Hymenostomatida</taxon>
        <taxon>Tetrahymenina</taxon>
        <taxon>Tetrahymenidae</taxon>
        <taxon>Tetrahymena</taxon>
    </lineage>
</organism>
<dbReference type="InParanoid" id="I7M287"/>
<dbReference type="OrthoDB" id="299703at2759"/>
<name>I7M287_TETTS</name>
<proteinExistence type="predicted"/>
<dbReference type="GeneID" id="7839971"/>
<dbReference type="AlphaFoldDB" id="I7M287"/>
<dbReference type="Proteomes" id="UP000009168">
    <property type="component" value="Unassembled WGS sequence"/>
</dbReference>
<dbReference type="KEGG" id="tet:TTHERM_00137970"/>
<keyword evidence="2" id="KW-1185">Reference proteome</keyword>
<dbReference type="EMBL" id="GG662639">
    <property type="protein sequence ID" value="EAR99534.2"/>
    <property type="molecule type" value="Genomic_DNA"/>
</dbReference>
<accession>I7M287</accession>
<evidence type="ECO:0000313" key="2">
    <source>
        <dbReference type="Proteomes" id="UP000009168"/>
    </source>
</evidence>
<sequence length="397" mass="46983">MNQNNLFQSTNYFKLDKTFFMRMLELEKLFHEKEINIQQIGELVGMYARCVEYYDSIKDDSKFYYIDKIQYVLSRKESLEKIFKENGFLQQEEQKTVQKTENKQPKDNMLVSDFIVDFNFGDQKGDDREFRINNIRCSIAGRQLPRESVTRRKLQGEYKMNVDFYEHKGEQEYQVRHIVEETEQKFGQYDEIIKKDLNDQDELLMQRIAKKKAKLNQNKKKQVKKANSFDEIDITQNGQNNTEINLGDQTNMTNNIENNTQTTIKLSKNLEEKNALYPNDKKMTKQEQINELKETFDLSYSKLFTSINQKNNRLSVGLKQQQKIEDTQNVFHKDEIQMKLASSQIVENSQEDQLRDSSAAFYNKQNTEDHLESIFSAHGGRITIRGENPFEESDDDE</sequence>
<gene>
    <name evidence="1" type="ORF">TTHERM_00137970</name>
</gene>
<protein>
    <submittedName>
        <fullName evidence="1">Uncharacterized protein</fullName>
    </submittedName>
</protein>
<reference evidence="2" key="1">
    <citation type="journal article" date="2006" name="PLoS Biol.">
        <title>Macronuclear genome sequence of the ciliate Tetrahymena thermophila, a model eukaryote.</title>
        <authorList>
            <person name="Eisen J.A."/>
            <person name="Coyne R.S."/>
            <person name="Wu M."/>
            <person name="Wu D."/>
            <person name="Thiagarajan M."/>
            <person name="Wortman J.R."/>
            <person name="Badger J.H."/>
            <person name="Ren Q."/>
            <person name="Amedeo P."/>
            <person name="Jones K.M."/>
            <person name="Tallon L.J."/>
            <person name="Delcher A.L."/>
            <person name="Salzberg S.L."/>
            <person name="Silva J.C."/>
            <person name="Haas B.J."/>
            <person name="Majoros W.H."/>
            <person name="Farzad M."/>
            <person name="Carlton J.M."/>
            <person name="Smith R.K. Jr."/>
            <person name="Garg J."/>
            <person name="Pearlman R.E."/>
            <person name="Karrer K.M."/>
            <person name="Sun L."/>
            <person name="Manning G."/>
            <person name="Elde N.C."/>
            <person name="Turkewitz A.P."/>
            <person name="Asai D.J."/>
            <person name="Wilkes D.E."/>
            <person name="Wang Y."/>
            <person name="Cai H."/>
            <person name="Collins K."/>
            <person name="Stewart B.A."/>
            <person name="Lee S.R."/>
            <person name="Wilamowska K."/>
            <person name="Weinberg Z."/>
            <person name="Ruzzo W.L."/>
            <person name="Wloga D."/>
            <person name="Gaertig J."/>
            <person name="Frankel J."/>
            <person name="Tsao C.-C."/>
            <person name="Gorovsky M.A."/>
            <person name="Keeling P.J."/>
            <person name="Waller R.F."/>
            <person name="Patron N.J."/>
            <person name="Cherry J.M."/>
            <person name="Stover N.A."/>
            <person name="Krieger C.J."/>
            <person name="del Toro C."/>
            <person name="Ryder H.F."/>
            <person name="Williamson S.C."/>
            <person name="Barbeau R.A."/>
            <person name="Hamilton E.P."/>
            <person name="Orias E."/>
        </authorList>
    </citation>
    <scope>NUCLEOTIDE SEQUENCE [LARGE SCALE GENOMIC DNA]</scope>
    <source>
        <strain evidence="2">SB210</strain>
    </source>
</reference>